<evidence type="ECO:0000313" key="2">
    <source>
        <dbReference type="Proteomes" id="UP001189429"/>
    </source>
</evidence>
<comment type="caution">
    <text evidence="1">The sequence shown here is derived from an EMBL/GenBank/DDBJ whole genome shotgun (WGS) entry which is preliminary data.</text>
</comment>
<accession>A0ABN9X8F3</accession>
<name>A0ABN9X8F3_9DINO</name>
<protein>
    <submittedName>
        <fullName evidence="1">Uncharacterized protein</fullName>
    </submittedName>
</protein>
<sequence length="291" mass="31945">ARGPAAEAALSFMSTRSDIQSFEKLVTPKGGGVLEVSKASPLYVKQAMRLDAIAWQLKQIAQGARVDIGTRAFVSHLRRSLSAHGPWPDARRHEAALRLTPAPCWELHQHEIGPHWHRHLERCPSFELPDEIAKLKPFQAGVTIRMSVQRPLAPEPGRSWRPPQGKVLDWLSCLPGDGMPFVVAELVAGVCCYDAGARRWRRRRARRESCPAGARPAIQGPDPARWRSGFPCPGRPRPSTSIDDAELLALPAIPNHSAAPITARSDADYAVKGLLDRGLELTTFHEAASAE</sequence>
<dbReference type="EMBL" id="CAUYUJ010019837">
    <property type="protein sequence ID" value="CAK0893993.1"/>
    <property type="molecule type" value="Genomic_DNA"/>
</dbReference>
<feature type="non-terminal residue" evidence="1">
    <location>
        <position position="291"/>
    </location>
</feature>
<feature type="non-terminal residue" evidence="1">
    <location>
        <position position="1"/>
    </location>
</feature>
<dbReference type="Proteomes" id="UP001189429">
    <property type="component" value="Unassembled WGS sequence"/>
</dbReference>
<evidence type="ECO:0000313" key="1">
    <source>
        <dbReference type="EMBL" id="CAK0893993.1"/>
    </source>
</evidence>
<keyword evidence="2" id="KW-1185">Reference proteome</keyword>
<reference evidence="1" key="1">
    <citation type="submission" date="2023-10" db="EMBL/GenBank/DDBJ databases">
        <authorList>
            <person name="Chen Y."/>
            <person name="Shah S."/>
            <person name="Dougan E. K."/>
            <person name="Thang M."/>
            <person name="Chan C."/>
        </authorList>
    </citation>
    <scope>NUCLEOTIDE SEQUENCE [LARGE SCALE GENOMIC DNA]</scope>
</reference>
<proteinExistence type="predicted"/>
<organism evidence="1 2">
    <name type="scientific">Prorocentrum cordatum</name>
    <dbReference type="NCBI Taxonomy" id="2364126"/>
    <lineage>
        <taxon>Eukaryota</taxon>
        <taxon>Sar</taxon>
        <taxon>Alveolata</taxon>
        <taxon>Dinophyceae</taxon>
        <taxon>Prorocentrales</taxon>
        <taxon>Prorocentraceae</taxon>
        <taxon>Prorocentrum</taxon>
    </lineage>
</organism>
<gene>
    <name evidence="1" type="ORF">PCOR1329_LOCUS73172</name>
</gene>